<accession>A0A2G9WPE4</accession>
<gene>
    <name evidence="6" type="ORF">CJ014_24755</name>
</gene>
<keyword evidence="2" id="KW-0229">DNA integration</keyword>
<dbReference type="InterPro" id="IPR050808">
    <property type="entry name" value="Phage_Integrase"/>
</dbReference>
<keyword evidence="3" id="KW-0238">DNA-binding</keyword>
<dbReference type="PANTHER" id="PTHR30629:SF2">
    <property type="entry name" value="PROPHAGE INTEGRASE INTS-RELATED"/>
    <property type="match status" value="1"/>
</dbReference>
<dbReference type="InterPro" id="IPR053876">
    <property type="entry name" value="Phage_int_M"/>
</dbReference>
<reference evidence="6 7" key="1">
    <citation type="submission" date="2017-08" db="EMBL/GenBank/DDBJ databases">
        <title>Pleomorphomonas carboxidotrophicus sp. nov., a new mesophilic hydrogenogenic carboxidotroph.</title>
        <authorList>
            <person name="Esquivel-Elizondo S."/>
            <person name="Krajmalnik-Brown R."/>
            <person name="Maldonado J."/>
        </authorList>
    </citation>
    <scope>NUCLEOTIDE SEQUENCE [LARGE SCALE GENOMIC DNA]</scope>
    <source>
        <strain evidence="6 7">SVCO-16</strain>
    </source>
</reference>
<keyword evidence="7" id="KW-1185">Reference proteome</keyword>
<evidence type="ECO:0000256" key="3">
    <source>
        <dbReference type="ARBA" id="ARBA00023125"/>
    </source>
</evidence>
<dbReference type="Pfam" id="PF13356">
    <property type="entry name" value="Arm-DNA-bind_3"/>
    <property type="match status" value="1"/>
</dbReference>
<organism evidence="6 7">
    <name type="scientific">Pleomorphomonas carboxyditropha</name>
    <dbReference type="NCBI Taxonomy" id="2023338"/>
    <lineage>
        <taxon>Bacteria</taxon>
        <taxon>Pseudomonadati</taxon>
        <taxon>Pseudomonadota</taxon>
        <taxon>Alphaproteobacteria</taxon>
        <taxon>Hyphomicrobiales</taxon>
        <taxon>Pleomorphomonadaceae</taxon>
        <taxon>Pleomorphomonas</taxon>
    </lineage>
</organism>
<dbReference type="InterPro" id="IPR011010">
    <property type="entry name" value="DNA_brk_join_enz"/>
</dbReference>
<sequence>MTSVMMTAKWLLGLERKEPPDAREEFADAGVKGLYLVRQPSGAMSWAARYRHAGKPRKLTLGPYPLLGLAEARQKATEALRAASEGSDPAGEKAAQRAAVRAGEPVVDRDQFATVVGEFLKREIRPKNRSHDLVEAIFKNHVTPKWGDRKIQSITRRDVIEVTDGLVDKGQPYAANRTFAHVRRLFNWAISRGIVNASPCAGMKLPGAEQARDRVLSDAEIRLFWLASEELEEPFRGFFRVLLLTGQRRDEVAGMRASEVDGAAWMVPGDRTKNARANLVPISSETQAVLDVVPRIAGSAGYLFTTTGRTPISGFSRVKARLDALMLARARKETADDDAEEVKLPEWRIHDLRRTAATGMARLRVAPHVIEAVLNHKSGRISGIASVYNRFEYEEEKRSALAAWGRFVLALTKEGETSNVVELRASP</sequence>
<proteinExistence type="inferred from homology"/>
<dbReference type="Proteomes" id="UP000231070">
    <property type="component" value="Unassembled WGS sequence"/>
</dbReference>
<evidence type="ECO:0000256" key="2">
    <source>
        <dbReference type="ARBA" id="ARBA00022908"/>
    </source>
</evidence>
<dbReference type="GO" id="GO:0006310">
    <property type="term" value="P:DNA recombination"/>
    <property type="evidence" value="ECO:0007669"/>
    <property type="project" value="UniProtKB-KW"/>
</dbReference>
<evidence type="ECO:0000256" key="4">
    <source>
        <dbReference type="ARBA" id="ARBA00023172"/>
    </source>
</evidence>
<dbReference type="InterPro" id="IPR002104">
    <property type="entry name" value="Integrase_catalytic"/>
</dbReference>
<dbReference type="SUPFAM" id="SSF56349">
    <property type="entry name" value="DNA breaking-rejoining enzymes"/>
    <property type="match status" value="1"/>
</dbReference>
<dbReference type="Gene3D" id="3.30.160.390">
    <property type="entry name" value="Integrase, DNA-binding domain"/>
    <property type="match status" value="1"/>
</dbReference>
<dbReference type="AlphaFoldDB" id="A0A2G9WPE4"/>
<protein>
    <recommendedName>
        <fullName evidence="5">Tyr recombinase domain-containing protein</fullName>
    </recommendedName>
</protein>
<keyword evidence="4" id="KW-0233">DNA recombination</keyword>
<dbReference type="InterPro" id="IPR010998">
    <property type="entry name" value="Integrase_recombinase_N"/>
</dbReference>
<dbReference type="PANTHER" id="PTHR30629">
    <property type="entry name" value="PROPHAGE INTEGRASE"/>
    <property type="match status" value="1"/>
</dbReference>
<dbReference type="InterPro" id="IPR025166">
    <property type="entry name" value="Integrase_DNA_bind_dom"/>
</dbReference>
<comment type="caution">
    <text evidence="6">The sequence shown here is derived from an EMBL/GenBank/DDBJ whole genome shotgun (WGS) entry which is preliminary data.</text>
</comment>
<name>A0A2G9WPE4_9HYPH</name>
<comment type="similarity">
    <text evidence="1">Belongs to the 'phage' integrase family.</text>
</comment>
<evidence type="ECO:0000313" key="6">
    <source>
        <dbReference type="EMBL" id="PIO96577.1"/>
    </source>
</evidence>
<dbReference type="GO" id="GO:0015074">
    <property type="term" value="P:DNA integration"/>
    <property type="evidence" value="ECO:0007669"/>
    <property type="project" value="UniProtKB-KW"/>
</dbReference>
<dbReference type="EMBL" id="NQVN01000030">
    <property type="protein sequence ID" value="PIO96577.1"/>
    <property type="molecule type" value="Genomic_DNA"/>
</dbReference>
<evidence type="ECO:0000313" key="7">
    <source>
        <dbReference type="Proteomes" id="UP000231070"/>
    </source>
</evidence>
<evidence type="ECO:0000259" key="5">
    <source>
        <dbReference type="PROSITE" id="PS51898"/>
    </source>
</evidence>
<dbReference type="Gene3D" id="1.10.150.130">
    <property type="match status" value="1"/>
</dbReference>
<dbReference type="InterPro" id="IPR013762">
    <property type="entry name" value="Integrase-like_cat_sf"/>
</dbReference>
<dbReference type="RefSeq" id="WP_100083189.1">
    <property type="nucleotide sequence ID" value="NZ_NQVN01000030.1"/>
</dbReference>
<feature type="domain" description="Tyr recombinase" evidence="5">
    <location>
        <begin position="211"/>
        <end position="402"/>
    </location>
</feature>
<dbReference type="Gene3D" id="1.10.443.10">
    <property type="entry name" value="Intergrase catalytic core"/>
    <property type="match status" value="1"/>
</dbReference>
<dbReference type="PROSITE" id="PS51898">
    <property type="entry name" value="TYR_RECOMBINASE"/>
    <property type="match status" value="1"/>
</dbReference>
<evidence type="ECO:0000256" key="1">
    <source>
        <dbReference type="ARBA" id="ARBA00008857"/>
    </source>
</evidence>
<dbReference type="GO" id="GO:0003677">
    <property type="term" value="F:DNA binding"/>
    <property type="evidence" value="ECO:0007669"/>
    <property type="project" value="UniProtKB-KW"/>
</dbReference>
<dbReference type="OrthoDB" id="7615137at2"/>
<dbReference type="Pfam" id="PF22022">
    <property type="entry name" value="Phage_int_M"/>
    <property type="match status" value="1"/>
</dbReference>
<dbReference type="Pfam" id="PF00589">
    <property type="entry name" value="Phage_integrase"/>
    <property type="match status" value="1"/>
</dbReference>
<dbReference type="CDD" id="cd00801">
    <property type="entry name" value="INT_P4_C"/>
    <property type="match status" value="1"/>
</dbReference>
<dbReference type="InterPro" id="IPR038488">
    <property type="entry name" value="Integrase_DNA-bd_sf"/>
</dbReference>